<feature type="transmembrane region" description="Helical" evidence="1">
    <location>
        <begin position="49"/>
        <end position="69"/>
    </location>
</feature>
<evidence type="ECO:0000313" key="3">
    <source>
        <dbReference type="Proteomes" id="UP000049127"/>
    </source>
</evidence>
<proteinExistence type="predicted"/>
<feature type="transmembrane region" description="Helical" evidence="1">
    <location>
        <begin position="89"/>
        <end position="107"/>
    </location>
</feature>
<reference evidence="2 3" key="1">
    <citation type="submission" date="2015-01" db="EMBL/GenBank/DDBJ databases">
        <authorList>
            <person name="Aslett A.Martin."/>
            <person name="De Silva Nishadi"/>
        </authorList>
    </citation>
    <scope>NUCLEOTIDE SEQUENCE [LARGE SCALE GENOMIC DNA]</scope>
    <source>
        <strain evidence="2 3">R28058</strain>
    </source>
</reference>
<dbReference type="Proteomes" id="UP000049127">
    <property type="component" value="Unassembled WGS sequence"/>
</dbReference>
<dbReference type="AlphaFoldDB" id="A0A0C7QKK8"/>
<keyword evidence="1" id="KW-0472">Membrane</keyword>
<accession>A0A0C7QKK8</accession>
<protein>
    <submittedName>
        <fullName evidence="2">Uncharacterized protein</fullName>
    </submittedName>
</protein>
<gene>
    <name evidence="2" type="ORF">R28058_18041</name>
</gene>
<organism evidence="2 3">
    <name type="scientific">Paraclostridium sordellii</name>
    <name type="common">Clostridium sordellii</name>
    <dbReference type="NCBI Taxonomy" id="1505"/>
    <lineage>
        <taxon>Bacteria</taxon>
        <taxon>Bacillati</taxon>
        <taxon>Bacillota</taxon>
        <taxon>Clostridia</taxon>
        <taxon>Peptostreptococcales</taxon>
        <taxon>Peptostreptococcaceae</taxon>
        <taxon>Paraclostridium</taxon>
    </lineage>
</organism>
<name>A0A0C7QKK8_PARSO</name>
<feature type="transmembrane region" description="Helical" evidence="1">
    <location>
        <begin position="114"/>
        <end position="135"/>
    </location>
</feature>
<keyword evidence="1" id="KW-1133">Transmembrane helix</keyword>
<dbReference type="EMBL" id="CEKZ01000003">
    <property type="protein sequence ID" value="CEQ04071.1"/>
    <property type="molecule type" value="Genomic_DNA"/>
</dbReference>
<evidence type="ECO:0000313" key="2">
    <source>
        <dbReference type="EMBL" id="CEQ04071.1"/>
    </source>
</evidence>
<dbReference type="OrthoDB" id="1935330at2"/>
<sequence>MLFIRKKDIISVPEFLKSCEIERELALQNINVNLIEKSIEHLKRNKSKYMLLIYIIAITVDLSSITVFASDISAIDKAGMEILNLIRKVGYWVGIILCAKDVIKHCMRGHTESIGSVVAMYGMSFGVLYFLPWLFDLIKGLF</sequence>
<dbReference type="RefSeq" id="WP_055342135.1">
    <property type="nucleotide sequence ID" value="NZ_CEKZ01000003.1"/>
</dbReference>
<keyword evidence="1" id="KW-0812">Transmembrane</keyword>
<evidence type="ECO:0000256" key="1">
    <source>
        <dbReference type="SAM" id="Phobius"/>
    </source>
</evidence>